<evidence type="ECO:0000313" key="3">
    <source>
        <dbReference type="Proteomes" id="UP000253153"/>
    </source>
</evidence>
<dbReference type="OrthoDB" id="408152at2759"/>
<name>A0A366SC27_9HYPO</name>
<keyword evidence="3" id="KW-1185">Reference proteome</keyword>
<dbReference type="SUPFAM" id="SSF52540">
    <property type="entry name" value="P-loop containing nucleoside triphosphate hydrolases"/>
    <property type="match status" value="1"/>
</dbReference>
<gene>
    <name evidence="2" type="ORF">FIESC28_00430</name>
</gene>
<reference evidence="2 3" key="1">
    <citation type="submission" date="2018-06" db="EMBL/GenBank/DDBJ databases">
        <title>Fusarium incarnatum-equiseti species complex species 28.</title>
        <authorList>
            <person name="Gardiner D.M."/>
        </authorList>
    </citation>
    <scope>NUCLEOTIDE SEQUENCE [LARGE SCALE GENOMIC DNA]</scope>
    <source>
        <strain evidence="2 3">FIESC_28</strain>
    </source>
</reference>
<dbReference type="EMBL" id="QKXC01000009">
    <property type="protein sequence ID" value="RBR26849.1"/>
    <property type="molecule type" value="Genomic_DNA"/>
</dbReference>
<dbReference type="GeneID" id="41989877"/>
<evidence type="ECO:0008006" key="4">
    <source>
        <dbReference type="Google" id="ProtNLM"/>
    </source>
</evidence>
<dbReference type="AlphaFoldDB" id="A0A366SC27"/>
<keyword evidence="1" id="KW-0812">Transmembrane</keyword>
<dbReference type="InterPro" id="IPR040632">
    <property type="entry name" value="Sulfotransfer_4"/>
</dbReference>
<evidence type="ECO:0000313" key="2">
    <source>
        <dbReference type="EMBL" id="RBR26849.1"/>
    </source>
</evidence>
<sequence>MGGTVSVPIDRTRSLKVIGAGYSRTGTLSMAIALEQLLDGPVMHGGSQLLGREDAYVKLWTEVFEARHDRPKLLKLLKAATAGFVAITDAPGNCFVEELLEIYPDAKVVCVTRDREKWWASWEAVSKMAGAGFLNVFLMPVPGKRWYPKLVTQFLEQQNEKFGPMTSARLDEHNEYVRKVTPPDKFHMMELSQGWDPLSNALKLPTPDTSFPRVNDADAVKGLELQILKEAGIRWLMIIGLPVIMTITAWHVLYGSD</sequence>
<keyword evidence="1" id="KW-0472">Membrane</keyword>
<proteinExistence type="predicted"/>
<accession>A0A366SC27</accession>
<dbReference type="Proteomes" id="UP000253153">
    <property type="component" value="Unassembled WGS sequence"/>
</dbReference>
<comment type="caution">
    <text evidence="2">The sequence shown here is derived from an EMBL/GenBank/DDBJ whole genome shotgun (WGS) entry which is preliminary data.</text>
</comment>
<dbReference type="PANTHER" id="PTHR36978">
    <property type="entry name" value="P-LOOP CONTAINING NUCLEOTIDE TRIPHOSPHATE HYDROLASE"/>
    <property type="match status" value="1"/>
</dbReference>
<protein>
    <recommendedName>
        <fullName evidence="4">P-loop containing nucleoside triphosphate hydrolase protein</fullName>
    </recommendedName>
</protein>
<dbReference type="Pfam" id="PF17784">
    <property type="entry name" value="Sulfotransfer_4"/>
    <property type="match status" value="1"/>
</dbReference>
<evidence type="ECO:0000256" key="1">
    <source>
        <dbReference type="SAM" id="Phobius"/>
    </source>
</evidence>
<keyword evidence="1" id="KW-1133">Transmembrane helix</keyword>
<dbReference type="PANTHER" id="PTHR36978:SF3">
    <property type="entry name" value="P-LOOP CONTAINING NUCLEOSIDE TRIPHOSPHATE HYDROLASE PROTEIN"/>
    <property type="match status" value="1"/>
</dbReference>
<feature type="transmembrane region" description="Helical" evidence="1">
    <location>
        <begin position="235"/>
        <end position="254"/>
    </location>
</feature>
<dbReference type="InterPro" id="IPR027417">
    <property type="entry name" value="P-loop_NTPase"/>
</dbReference>
<organism evidence="2 3">
    <name type="scientific">Fusarium coffeatum</name>
    <dbReference type="NCBI Taxonomy" id="231269"/>
    <lineage>
        <taxon>Eukaryota</taxon>
        <taxon>Fungi</taxon>
        <taxon>Dikarya</taxon>
        <taxon>Ascomycota</taxon>
        <taxon>Pezizomycotina</taxon>
        <taxon>Sordariomycetes</taxon>
        <taxon>Hypocreomycetidae</taxon>
        <taxon>Hypocreales</taxon>
        <taxon>Nectriaceae</taxon>
        <taxon>Fusarium</taxon>
        <taxon>Fusarium incarnatum-equiseti species complex</taxon>
    </lineage>
</organism>
<dbReference type="Gene3D" id="3.40.50.300">
    <property type="entry name" value="P-loop containing nucleotide triphosphate hydrolases"/>
    <property type="match status" value="1"/>
</dbReference>
<dbReference type="RefSeq" id="XP_031021440.1">
    <property type="nucleotide sequence ID" value="XM_031154581.1"/>
</dbReference>